<protein>
    <submittedName>
        <fullName evidence="2">Uncharacterized protein</fullName>
    </submittedName>
</protein>
<dbReference type="RefSeq" id="WP_100349627.1">
    <property type="nucleotide sequence ID" value="NZ_PGTZ01000007.1"/>
</dbReference>
<name>A0A2M8WSX2_9MICO</name>
<keyword evidence="1" id="KW-1133">Transmembrane helix</keyword>
<keyword evidence="1" id="KW-0812">Transmembrane</keyword>
<accession>A0A2M8WSX2</accession>
<dbReference type="AlphaFoldDB" id="A0A2M8WSX2"/>
<proteinExistence type="predicted"/>
<evidence type="ECO:0000256" key="1">
    <source>
        <dbReference type="SAM" id="Phobius"/>
    </source>
</evidence>
<gene>
    <name evidence="2" type="ORF">CLV34_1512</name>
</gene>
<comment type="caution">
    <text evidence="2">The sequence shown here is derived from an EMBL/GenBank/DDBJ whole genome shotgun (WGS) entry which is preliminary data.</text>
</comment>
<sequence>MLGALVGGADALRHGQPPWAPGPGLTTSAAHALDQAPLWLALSTTALSVALVCADVSARATVPTVIITTATFITLLVVLYPSPLRVVLAYSPLGPAWSVTYRSGSERLLLPLSTGQRLTVAILWACLAAVLVLTVRRRAARNVRGRLSTSASRPSST</sequence>
<evidence type="ECO:0000313" key="2">
    <source>
        <dbReference type="EMBL" id="PJI94029.1"/>
    </source>
</evidence>
<dbReference type="Proteomes" id="UP000231586">
    <property type="component" value="Unassembled WGS sequence"/>
</dbReference>
<keyword evidence="3" id="KW-1185">Reference proteome</keyword>
<feature type="transmembrane region" description="Helical" evidence="1">
    <location>
        <begin position="118"/>
        <end position="136"/>
    </location>
</feature>
<keyword evidence="1" id="KW-0472">Membrane</keyword>
<reference evidence="2 3" key="1">
    <citation type="submission" date="2017-11" db="EMBL/GenBank/DDBJ databases">
        <title>Genomic Encyclopedia of Archaeal and Bacterial Type Strains, Phase II (KMG-II): From Individual Species to Whole Genera.</title>
        <authorList>
            <person name="Goeker M."/>
        </authorList>
    </citation>
    <scope>NUCLEOTIDE SEQUENCE [LARGE SCALE GENOMIC DNA]</scope>
    <source>
        <strain evidence="2 3">DSM 22413</strain>
    </source>
</reference>
<organism evidence="2 3">
    <name type="scientific">Luteimicrobium subarcticum</name>
    <dbReference type="NCBI Taxonomy" id="620910"/>
    <lineage>
        <taxon>Bacteria</taxon>
        <taxon>Bacillati</taxon>
        <taxon>Actinomycetota</taxon>
        <taxon>Actinomycetes</taxon>
        <taxon>Micrococcales</taxon>
        <taxon>Luteimicrobium</taxon>
    </lineage>
</organism>
<feature type="transmembrane region" description="Helical" evidence="1">
    <location>
        <begin position="61"/>
        <end position="80"/>
    </location>
</feature>
<dbReference type="EMBL" id="PGTZ01000007">
    <property type="protein sequence ID" value="PJI94029.1"/>
    <property type="molecule type" value="Genomic_DNA"/>
</dbReference>
<evidence type="ECO:0000313" key="3">
    <source>
        <dbReference type="Proteomes" id="UP000231586"/>
    </source>
</evidence>
<feature type="transmembrane region" description="Helical" evidence="1">
    <location>
        <begin position="36"/>
        <end position="54"/>
    </location>
</feature>